<gene>
    <name evidence="2" type="ORF">PMEA_00013503</name>
</gene>
<dbReference type="Proteomes" id="UP001159428">
    <property type="component" value="Unassembled WGS sequence"/>
</dbReference>
<keyword evidence="1" id="KW-0732">Signal</keyword>
<sequence length="148" mass="17353">MRKPTWVLFTMVCFILIVCAPDESSGFVRRALKKVEKAVRKVVFKPVKKVFKEVVEKPVKSVLRAVGLKKVRKTYREFQKEVVHSRVTFTEDSYQVKKINPCPDGHHNIVKTEQPVEIHFEDNVVVIQDSYCRKCGQHFFHTKHKDEL</sequence>
<dbReference type="AlphaFoldDB" id="A0AAU9WWZ5"/>
<comment type="caution">
    <text evidence="2">The sequence shown here is derived from an EMBL/GenBank/DDBJ whole genome shotgun (WGS) entry which is preliminary data.</text>
</comment>
<name>A0AAU9WWZ5_9CNID</name>
<feature type="signal peptide" evidence="1">
    <location>
        <begin position="1"/>
        <end position="26"/>
    </location>
</feature>
<keyword evidence="3" id="KW-1185">Reference proteome</keyword>
<proteinExistence type="predicted"/>
<protein>
    <submittedName>
        <fullName evidence="2">Uncharacterized protein</fullName>
    </submittedName>
</protein>
<organism evidence="2 3">
    <name type="scientific">Pocillopora meandrina</name>
    <dbReference type="NCBI Taxonomy" id="46732"/>
    <lineage>
        <taxon>Eukaryota</taxon>
        <taxon>Metazoa</taxon>
        <taxon>Cnidaria</taxon>
        <taxon>Anthozoa</taxon>
        <taxon>Hexacorallia</taxon>
        <taxon>Scleractinia</taxon>
        <taxon>Astrocoeniina</taxon>
        <taxon>Pocilloporidae</taxon>
        <taxon>Pocillopora</taxon>
    </lineage>
</organism>
<evidence type="ECO:0000313" key="3">
    <source>
        <dbReference type="Proteomes" id="UP001159428"/>
    </source>
</evidence>
<reference evidence="2 3" key="1">
    <citation type="submission" date="2022-05" db="EMBL/GenBank/DDBJ databases">
        <authorList>
            <consortium name="Genoscope - CEA"/>
            <person name="William W."/>
        </authorList>
    </citation>
    <scope>NUCLEOTIDE SEQUENCE [LARGE SCALE GENOMIC DNA]</scope>
</reference>
<evidence type="ECO:0000313" key="2">
    <source>
        <dbReference type="EMBL" id="CAH3128508.1"/>
    </source>
</evidence>
<dbReference type="EMBL" id="CALNXJ010000023">
    <property type="protein sequence ID" value="CAH3128508.1"/>
    <property type="molecule type" value="Genomic_DNA"/>
</dbReference>
<accession>A0AAU9WWZ5</accession>
<feature type="chain" id="PRO_5043751205" evidence="1">
    <location>
        <begin position="27"/>
        <end position="148"/>
    </location>
</feature>
<evidence type="ECO:0000256" key="1">
    <source>
        <dbReference type="SAM" id="SignalP"/>
    </source>
</evidence>